<protein>
    <submittedName>
        <fullName evidence="2">Uncharacterized protein</fullName>
    </submittedName>
</protein>
<feature type="region of interest" description="Disordered" evidence="1">
    <location>
        <begin position="1"/>
        <end position="103"/>
    </location>
</feature>
<dbReference type="Proteomes" id="UP001331515">
    <property type="component" value="Unassembled WGS sequence"/>
</dbReference>
<feature type="compositionally biased region" description="Polar residues" evidence="1">
    <location>
        <begin position="93"/>
        <end position="102"/>
    </location>
</feature>
<reference evidence="2 3" key="1">
    <citation type="journal article" date="2023" name="Mol. Biol. Evol.">
        <title>Genomics of Secondarily Temperate Adaptation in the Only Non-Antarctic Icefish.</title>
        <authorList>
            <person name="Rivera-Colon A.G."/>
            <person name="Rayamajhi N."/>
            <person name="Minhas B.F."/>
            <person name="Madrigal G."/>
            <person name="Bilyk K.T."/>
            <person name="Yoon V."/>
            <person name="Hune M."/>
            <person name="Gregory S."/>
            <person name="Cheng C.H.C."/>
            <person name="Catchen J.M."/>
        </authorList>
    </citation>
    <scope>NUCLEOTIDE SEQUENCE [LARGE SCALE GENOMIC DNA]</scope>
    <source>
        <tissue evidence="2">White muscle</tissue>
    </source>
</reference>
<proteinExistence type="predicted"/>
<name>A0AAN8E695_CHAGU</name>
<dbReference type="AlphaFoldDB" id="A0AAN8E695"/>
<sequence>MEAQAGLPPDHKMSDCEEESEDVAVSPVPSCLSMKNDDSKENPPNINHEPRPLDAKGQYSRQRAESPAPSCLSMKSDFSKEAPPYFSNEPGPSDSNVENNPEQVLDFRQQMVVCRTF</sequence>
<keyword evidence="3" id="KW-1185">Reference proteome</keyword>
<evidence type="ECO:0000313" key="3">
    <source>
        <dbReference type="Proteomes" id="UP001331515"/>
    </source>
</evidence>
<gene>
    <name evidence="2" type="ORF">CgunFtcFv8_021198</name>
</gene>
<comment type="caution">
    <text evidence="2">The sequence shown here is derived from an EMBL/GenBank/DDBJ whole genome shotgun (WGS) entry which is preliminary data.</text>
</comment>
<accession>A0AAN8E695</accession>
<evidence type="ECO:0000256" key="1">
    <source>
        <dbReference type="SAM" id="MobiDB-lite"/>
    </source>
</evidence>
<dbReference type="EMBL" id="JAURVH010001513">
    <property type="protein sequence ID" value="KAK5935881.1"/>
    <property type="molecule type" value="Genomic_DNA"/>
</dbReference>
<organism evidence="2 3">
    <name type="scientific">Champsocephalus gunnari</name>
    <name type="common">Mackerel icefish</name>
    <dbReference type="NCBI Taxonomy" id="52237"/>
    <lineage>
        <taxon>Eukaryota</taxon>
        <taxon>Metazoa</taxon>
        <taxon>Chordata</taxon>
        <taxon>Craniata</taxon>
        <taxon>Vertebrata</taxon>
        <taxon>Euteleostomi</taxon>
        <taxon>Actinopterygii</taxon>
        <taxon>Neopterygii</taxon>
        <taxon>Teleostei</taxon>
        <taxon>Neoteleostei</taxon>
        <taxon>Acanthomorphata</taxon>
        <taxon>Eupercaria</taxon>
        <taxon>Perciformes</taxon>
        <taxon>Notothenioidei</taxon>
        <taxon>Channichthyidae</taxon>
        <taxon>Champsocephalus</taxon>
    </lineage>
</organism>
<evidence type="ECO:0000313" key="2">
    <source>
        <dbReference type="EMBL" id="KAK5935881.1"/>
    </source>
</evidence>